<keyword evidence="2" id="KW-1185">Reference proteome</keyword>
<dbReference type="InterPro" id="IPR036322">
    <property type="entry name" value="WD40_repeat_dom_sf"/>
</dbReference>
<evidence type="ECO:0008006" key="3">
    <source>
        <dbReference type="Google" id="ProtNLM"/>
    </source>
</evidence>
<dbReference type="PROSITE" id="PS50896">
    <property type="entry name" value="LISH"/>
    <property type="match status" value="1"/>
</dbReference>
<name>A0ABR4ARY7_9LECA</name>
<sequence>MPATDSPAIIVARFLKANHYNDTLDAFLREAGLPPDAGSTERGDLTIEKILAEKKTFDISLAFEKVGVGNDRGWNAVTAPSRPYRVTTLPTSANLLHVSVGSFPDGNHEDARQLLLATTADRRLHVLAVEETFTLLKSLSHLQGSPILSCVLFGKINITTITSGMSGQVILYDHQEHKVLDERRDHSKYVVKVEVWEDGEGAWIATAGWDGKVFLYRIGEEIVGGLKLGPPVATITLATNPETVNFVKHPDHESPVLLVTRRDSTSLHYYSLPSPEEPSTSTQSVAPVAPAGPTELEHLGSQNLAPHSSAWIAFSPSSVAISPIDPALVAVATSAVPHMKLIIVRLLLPQVGSSSVAPTAPTTQAGQTRANLAVQDREDAAIQIHVSTMAPQTPYSTPMVVWRPDGSGVWVNGDDGVLRGLEAKTGKVVSTLKGGHEVGSKIRSIWCGMVGREEWVVSGGFDRRLVVWKPDKDTA</sequence>
<proteinExistence type="predicted"/>
<dbReference type="SMART" id="SM00320">
    <property type="entry name" value="WD40"/>
    <property type="match status" value="3"/>
</dbReference>
<dbReference type="InterPro" id="IPR015943">
    <property type="entry name" value="WD40/YVTN_repeat-like_dom_sf"/>
</dbReference>
<dbReference type="Gene3D" id="2.130.10.10">
    <property type="entry name" value="YVTN repeat-like/Quinoprotein amine dehydrogenase"/>
    <property type="match status" value="2"/>
</dbReference>
<dbReference type="InterPro" id="IPR001680">
    <property type="entry name" value="WD40_rpt"/>
</dbReference>
<accession>A0ABR4ARY7</accession>
<evidence type="ECO:0000313" key="1">
    <source>
        <dbReference type="EMBL" id="KAL2048455.1"/>
    </source>
</evidence>
<reference evidence="1 2" key="1">
    <citation type="submission" date="2024-09" db="EMBL/GenBank/DDBJ databases">
        <title>Rethinking Asexuality: The Enigmatic Case of Functional Sexual Genes in Lepraria (Stereocaulaceae).</title>
        <authorList>
            <person name="Doellman M."/>
            <person name="Sun Y."/>
            <person name="Barcenas-Pena A."/>
            <person name="Lumbsch H.T."/>
            <person name="Grewe F."/>
        </authorList>
    </citation>
    <scope>NUCLEOTIDE SEQUENCE [LARGE SCALE GENOMIC DNA]</scope>
    <source>
        <strain evidence="1 2">Mercado 3170</strain>
    </source>
</reference>
<gene>
    <name evidence="1" type="ORF">N7G274_000367</name>
</gene>
<dbReference type="EMBL" id="JBEFKJ010000001">
    <property type="protein sequence ID" value="KAL2048455.1"/>
    <property type="molecule type" value="Genomic_DNA"/>
</dbReference>
<dbReference type="InterPro" id="IPR006594">
    <property type="entry name" value="LisH"/>
</dbReference>
<evidence type="ECO:0000313" key="2">
    <source>
        <dbReference type="Proteomes" id="UP001590950"/>
    </source>
</evidence>
<protein>
    <recommendedName>
        <fullName evidence="3">LisH domain-containing protein</fullName>
    </recommendedName>
</protein>
<comment type="caution">
    <text evidence="1">The sequence shown here is derived from an EMBL/GenBank/DDBJ whole genome shotgun (WGS) entry which is preliminary data.</text>
</comment>
<organism evidence="1 2">
    <name type="scientific">Stereocaulon virgatum</name>
    <dbReference type="NCBI Taxonomy" id="373712"/>
    <lineage>
        <taxon>Eukaryota</taxon>
        <taxon>Fungi</taxon>
        <taxon>Dikarya</taxon>
        <taxon>Ascomycota</taxon>
        <taxon>Pezizomycotina</taxon>
        <taxon>Lecanoromycetes</taxon>
        <taxon>OSLEUM clade</taxon>
        <taxon>Lecanoromycetidae</taxon>
        <taxon>Lecanorales</taxon>
        <taxon>Lecanorineae</taxon>
        <taxon>Stereocaulaceae</taxon>
        <taxon>Stereocaulon</taxon>
    </lineage>
</organism>
<dbReference type="SUPFAM" id="SSF50978">
    <property type="entry name" value="WD40 repeat-like"/>
    <property type="match status" value="1"/>
</dbReference>
<dbReference type="Proteomes" id="UP001590950">
    <property type="component" value="Unassembled WGS sequence"/>
</dbReference>